<keyword evidence="2" id="KW-0732">Signal</keyword>
<dbReference type="OrthoDB" id="69496at2759"/>
<evidence type="ECO:0000259" key="3">
    <source>
        <dbReference type="PROSITE" id="PS50015"/>
    </source>
</evidence>
<dbReference type="Proteomes" id="UP001652700">
    <property type="component" value="Unplaced"/>
</dbReference>
<organism evidence="6">
    <name type="scientific">Diabrotica virgifera virgifera</name>
    <name type="common">western corn rootworm</name>
    <dbReference type="NCBI Taxonomy" id="50390"/>
    <lineage>
        <taxon>Eukaryota</taxon>
        <taxon>Metazoa</taxon>
        <taxon>Ecdysozoa</taxon>
        <taxon>Arthropoda</taxon>
        <taxon>Hexapoda</taxon>
        <taxon>Insecta</taxon>
        <taxon>Pterygota</taxon>
        <taxon>Neoptera</taxon>
        <taxon>Endopterygota</taxon>
        <taxon>Coleoptera</taxon>
        <taxon>Polyphaga</taxon>
        <taxon>Cucujiformia</taxon>
        <taxon>Chrysomeloidea</taxon>
        <taxon>Chrysomelidae</taxon>
        <taxon>Galerucinae</taxon>
        <taxon>Diabroticina</taxon>
        <taxon>Diabroticites</taxon>
        <taxon>Diabrotica</taxon>
    </lineage>
</organism>
<feature type="signal peptide" evidence="2">
    <location>
        <begin position="1"/>
        <end position="19"/>
    </location>
</feature>
<feature type="domain" description="Saposin B-type" evidence="3">
    <location>
        <begin position="26"/>
        <end position="105"/>
    </location>
</feature>
<protein>
    <submittedName>
        <fullName evidence="6">Uncharacterized protein LOC114329037 isoform X3</fullName>
    </submittedName>
</protein>
<dbReference type="PROSITE" id="PS50015">
    <property type="entry name" value="SAP_B"/>
    <property type="match status" value="1"/>
</dbReference>
<dbReference type="GeneID" id="114329037"/>
<dbReference type="InterPro" id="IPR008139">
    <property type="entry name" value="SaposinB_dom"/>
</dbReference>
<feature type="chain" id="PRO_5028159464" evidence="2">
    <location>
        <begin position="20"/>
        <end position="105"/>
    </location>
</feature>
<evidence type="ECO:0000313" key="4">
    <source>
        <dbReference type="EnsemblMetazoa" id="XP_028133850.1"/>
    </source>
</evidence>
<dbReference type="RefSeq" id="XP_028133850.1">
    <property type="nucleotide sequence ID" value="XM_028278049.1"/>
</dbReference>
<evidence type="ECO:0000256" key="1">
    <source>
        <dbReference type="ARBA" id="ARBA00023157"/>
    </source>
</evidence>
<gene>
    <name evidence="6" type="primary">LOC114329037</name>
</gene>
<dbReference type="InterPro" id="IPR011001">
    <property type="entry name" value="Saposin-like"/>
</dbReference>
<accession>A0A6P7FL82</accession>
<dbReference type="AlphaFoldDB" id="A0A6P7FL82"/>
<reference evidence="4" key="2">
    <citation type="submission" date="2025-05" db="UniProtKB">
        <authorList>
            <consortium name="EnsemblMetazoa"/>
        </authorList>
    </citation>
    <scope>IDENTIFICATION</scope>
</reference>
<proteinExistence type="predicted"/>
<sequence>MKTALVLALLSCVALTIYAQQEPISNERRCDTCIALASIIKDYAAEHVPLDKVRRDVERLCDDLADDLREACERELLPNLDKVYEELKKRTPLEFCEKHEQCGRK</sequence>
<dbReference type="SUPFAM" id="SSF47862">
    <property type="entry name" value="Saposin"/>
    <property type="match status" value="1"/>
</dbReference>
<name>A0A6P7FL82_DIAVI</name>
<dbReference type="EnsemblMetazoa" id="XM_028278049.2">
    <property type="protein sequence ID" value="XP_028133850.1"/>
    <property type="gene ID" value="LOC114329037"/>
</dbReference>
<evidence type="ECO:0000313" key="6">
    <source>
        <dbReference type="RefSeq" id="XP_028133850.1"/>
    </source>
</evidence>
<evidence type="ECO:0000256" key="2">
    <source>
        <dbReference type="SAM" id="SignalP"/>
    </source>
</evidence>
<keyword evidence="1" id="KW-1015">Disulfide bond</keyword>
<reference evidence="6" key="1">
    <citation type="submission" date="2025-04" db="UniProtKB">
        <authorList>
            <consortium name="RefSeq"/>
        </authorList>
    </citation>
    <scope>IDENTIFICATION</scope>
    <source>
        <tissue evidence="6">Whole insect</tissue>
    </source>
</reference>
<keyword evidence="5" id="KW-1185">Reference proteome</keyword>
<evidence type="ECO:0000313" key="5">
    <source>
        <dbReference type="Proteomes" id="UP001652700"/>
    </source>
</evidence>
<dbReference type="Gene3D" id="1.10.225.10">
    <property type="entry name" value="Saposin-like"/>
    <property type="match status" value="1"/>
</dbReference>